<dbReference type="InterPro" id="IPR002347">
    <property type="entry name" value="SDR_fam"/>
</dbReference>
<dbReference type="InterPro" id="IPR020904">
    <property type="entry name" value="Sc_DH/Rdtase_CS"/>
</dbReference>
<accession>A0A2H5F1X8</accession>
<dbReference type="Proteomes" id="UP000234530">
    <property type="component" value="Chromosome"/>
</dbReference>
<evidence type="ECO:0000313" key="3">
    <source>
        <dbReference type="EMBL" id="AUH65536.1"/>
    </source>
</evidence>
<dbReference type="PANTHER" id="PTHR24321">
    <property type="entry name" value="DEHYDROGENASES, SHORT CHAIN"/>
    <property type="match status" value="1"/>
</dbReference>
<dbReference type="OrthoDB" id="9792355at2"/>
<dbReference type="KEGG" id="pzh:CX676_16385"/>
<dbReference type="FunFam" id="3.40.50.720:FF:000084">
    <property type="entry name" value="Short-chain dehydrogenase reductase"/>
    <property type="match status" value="1"/>
</dbReference>
<dbReference type="EMBL" id="CP025430">
    <property type="protein sequence ID" value="AUH65536.1"/>
    <property type="molecule type" value="Genomic_DNA"/>
</dbReference>
<dbReference type="PRINTS" id="PR00081">
    <property type="entry name" value="GDHRDH"/>
</dbReference>
<organism evidence="3 4">
    <name type="scientific">Paracoccus zhejiangensis</name>
    <dbReference type="NCBI Taxonomy" id="1077935"/>
    <lineage>
        <taxon>Bacteria</taxon>
        <taxon>Pseudomonadati</taxon>
        <taxon>Pseudomonadota</taxon>
        <taxon>Alphaproteobacteria</taxon>
        <taxon>Rhodobacterales</taxon>
        <taxon>Paracoccaceae</taxon>
        <taxon>Paracoccus</taxon>
    </lineage>
</organism>
<protein>
    <submittedName>
        <fullName evidence="3">Short-chain dehydrogenase</fullName>
    </submittedName>
</protein>
<evidence type="ECO:0000256" key="2">
    <source>
        <dbReference type="ARBA" id="ARBA00023002"/>
    </source>
</evidence>
<dbReference type="Pfam" id="PF13561">
    <property type="entry name" value="adh_short_C2"/>
    <property type="match status" value="1"/>
</dbReference>
<dbReference type="PANTHER" id="PTHR24321:SF8">
    <property type="entry name" value="ESTRADIOL 17-BETA-DEHYDROGENASE 8-RELATED"/>
    <property type="match status" value="1"/>
</dbReference>
<comment type="similarity">
    <text evidence="1">Belongs to the short-chain dehydrogenases/reductases (SDR) family.</text>
</comment>
<dbReference type="PROSITE" id="PS00061">
    <property type="entry name" value="ADH_SHORT"/>
    <property type="match status" value="1"/>
</dbReference>
<sequence length="254" mass="26100">MTDLRFDFSGRTAVVTGAASGIGREIALELGRSGALVVVSDLQEDGCQRVVGEITEAGGQARVFPADVTDEAAMKGLVAFAEAEGGGLHMAVNNAGVGGPSLPTGEYPAEDWRRVIDINLNGVFYGMRWQIPAMERAGGGAIVNMSSILGSVGFANAAPYVAAKHALLGLTKTAAMEYAQKGVRVNAVGPAFIDTPLLSANLSAEVMAGLAALHPMGRIGTPAEVSALTCFLLSSRASFITGSYHLVDGGYTAP</sequence>
<gene>
    <name evidence="3" type="ORF">CX676_16385</name>
</gene>
<name>A0A2H5F1X8_9RHOB</name>
<dbReference type="AlphaFoldDB" id="A0A2H5F1X8"/>
<dbReference type="InterPro" id="IPR036291">
    <property type="entry name" value="NAD(P)-bd_dom_sf"/>
</dbReference>
<keyword evidence="4" id="KW-1185">Reference proteome</keyword>
<dbReference type="Gene3D" id="3.40.50.720">
    <property type="entry name" value="NAD(P)-binding Rossmann-like Domain"/>
    <property type="match status" value="1"/>
</dbReference>
<dbReference type="NCBIfam" id="NF005559">
    <property type="entry name" value="PRK07231.1"/>
    <property type="match status" value="1"/>
</dbReference>
<reference evidence="3 4" key="1">
    <citation type="journal article" date="2013" name="Antonie Van Leeuwenhoek">
        <title>Paracoccus zhejiangensis sp. nov., isolated from activated sludge in wastewater-treatment system.</title>
        <authorList>
            <person name="Wu Z.G."/>
            <person name="Zhang D.F."/>
            <person name="Liu Y.L."/>
            <person name="Wang F."/>
            <person name="Jiang X."/>
            <person name="Li C."/>
            <person name="Li S.P."/>
            <person name="Hong Q."/>
            <person name="Li W.J."/>
        </authorList>
    </citation>
    <scope>NUCLEOTIDE SEQUENCE [LARGE SCALE GENOMIC DNA]</scope>
    <source>
        <strain evidence="3 4">J6</strain>
    </source>
</reference>
<keyword evidence="2" id="KW-0560">Oxidoreductase</keyword>
<dbReference type="CDD" id="cd05233">
    <property type="entry name" value="SDR_c"/>
    <property type="match status" value="1"/>
</dbReference>
<proteinExistence type="inferred from homology"/>
<dbReference type="SUPFAM" id="SSF51735">
    <property type="entry name" value="NAD(P)-binding Rossmann-fold domains"/>
    <property type="match status" value="1"/>
</dbReference>
<dbReference type="GO" id="GO:0016491">
    <property type="term" value="F:oxidoreductase activity"/>
    <property type="evidence" value="ECO:0007669"/>
    <property type="project" value="UniProtKB-KW"/>
</dbReference>
<dbReference type="PRINTS" id="PR00080">
    <property type="entry name" value="SDRFAMILY"/>
</dbReference>
<dbReference type="RefSeq" id="WP_101753517.1">
    <property type="nucleotide sequence ID" value="NZ_CP025430.1"/>
</dbReference>
<evidence type="ECO:0000313" key="4">
    <source>
        <dbReference type="Proteomes" id="UP000234530"/>
    </source>
</evidence>
<evidence type="ECO:0000256" key="1">
    <source>
        <dbReference type="ARBA" id="ARBA00006484"/>
    </source>
</evidence>